<dbReference type="InterPro" id="IPR025161">
    <property type="entry name" value="IS402-like_dom"/>
</dbReference>
<dbReference type="InterPro" id="IPR052909">
    <property type="entry name" value="Transposase_6_like"/>
</dbReference>
<proteinExistence type="predicted"/>
<feature type="domain" description="Insertion element IS402-like" evidence="1">
    <location>
        <begin position="1"/>
        <end position="72"/>
    </location>
</feature>
<evidence type="ECO:0000313" key="3">
    <source>
        <dbReference type="Proteomes" id="UP000037822"/>
    </source>
</evidence>
<protein>
    <submittedName>
        <fullName evidence="2">Transposase</fullName>
    </submittedName>
</protein>
<dbReference type="PATRIC" id="fig|1526658.3.peg.5690"/>
<dbReference type="NCBIfam" id="NF033580">
    <property type="entry name" value="transpos_IS5_3"/>
    <property type="match status" value="1"/>
</dbReference>
<organism evidence="2 3">
    <name type="scientific">Bosea vaviloviae</name>
    <dbReference type="NCBI Taxonomy" id="1526658"/>
    <lineage>
        <taxon>Bacteria</taxon>
        <taxon>Pseudomonadati</taxon>
        <taxon>Pseudomonadota</taxon>
        <taxon>Alphaproteobacteria</taxon>
        <taxon>Hyphomicrobiales</taxon>
        <taxon>Boseaceae</taxon>
        <taxon>Bosea</taxon>
    </lineage>
</organism>
<dbReference type="Proteomes" id="UP000037822">
    <property type="component" value="Unassembled WGS sequence"/>
</dbReference>
<accession>A0A0N1F5A8</accession>
<dbReference type="PANTHER" id="PTHR46637:SF1">
    <property type="entry name" value="BLL5188 PROTEIN"/>
    <property type="match status" value="1"/>
</dbReference>
<sequence>MSDAEWAFFAPFLIENRTQGGRRPLDHRRGLGGGLYVTRTGVPWRDLPPEFGNWNSVHRQYRRWTEAGVWDVMLAALSDSEASDNTLQMIDSTIVRVHQHGAGGRGGFRETVLAVRAVGSRPRFIPERMRKGWRSASM</sequence>
<dbReference type="PANTHER" id="PTHR46637">
    <property type="entry name" value="TIS1421-TRANSPOSASE PROTEIN A"/>
    <property type="match status" value="1"/>
</dbReference>
<gene>
    <name evidence="2" type="ORF">AE618_10845</name>
</gene>
<reference evidence="2 3" key="1">
    <citation type="submission" date="2015-07" db="EMBL/GenBank/DDBJ databases">
        <title>Whole genome sequencing of Bosea vaviloviae isolated from cave pool.</title>
        <authorList>
            <person name="Tan N.E.H."/>
            <person name="Lee Y.P."/>
            <person name="Gan H.M."/>
            <person name="Barton H."/>
            <person name="Savka M.A."/>
        </authorList>
    </citation>
    <scope>NUCLEOTIDE SEQUENCE [LARGE SCALE GENOMIC DNA]</scope>
    <source>
        <strain evidence="2 3">SD260</strain>
    </source>
</reference>
<dbReference type="AlphaFoldDB" id="A0A0N1F5A8"/>
<evidence type="ECO:0000259" key="1">
    <source>
        <dbReference type="Pfam" id="PF13340"/>
    </source>
</evidence>
<name>A0A0N1F5A8_9HYPH</name>
<comment type="caution">
    <text evidence="2">The sequence shown here is derived from an EMBL/GenBank/DDBJ whole genome shotgun (WGS) entry which is preliminary data.</text>
</comment>
<evidence type="ECO:0000313" key="2">
    <source>
        <dbReference type="EMBL" id="KPH80950.1"/>
    </source>
</evidence>
<keyword evidence="3" id="KW-1185">Reference proteome</keyword>
<dbReference type="EMBL" id="LGSZ01000034">
    <property type="protein sequence ID" value="KPH80950.1"/>
    <property type="molecule type" value="Genomic_DNA"/>
</dbReference>
<dbReference type="Pfam" id="PF13340">
    <property type="entry name" value="DUF4096"/>
    <property type="match status" value="1"/>
</dbReference>